<keyword evidence="2" id="KW-1185">Reference proteome</keyword>
<organism evidence="1 2">
    <name type="scientific">Geodia barretti</name>
    <name type="common">Barrett's horny sponge</name>
    <dbReference type="NCBI Taxonomy" id="519541"/>
    <lineage>
        <taxon>Eukaryota</taxon>
        <taxon>Metazoa</taxon>
        <taxon>Porifera</taxon>
        <taxon>Demospongiae</taxon>
        <taxon>Heteroscleromorpha</taxon>
        <taxon>Tetractinellida</taxon>
        <taxon>Astrophorina</taxon>
        <taxon>Geodiidae</taxon>
        <taxon>Geodia</taxon>
    </lineage>
</organism>
<feature type="non-terminal residue" evidence="1">
    <location>
        <position position="1"/>
    </location>
</feature>
<dbReference type="Proteomes" id="UP001174909">
    <property type="component" value="Unassembled WGS sequence"/>
</dbReference>
<evidence type="ECO:0000313" key="1">
    <source>
        <dbReference type="EMBL" id="CAI8030771.1"/>
    </source>
</evidence>
<gene>
    <name evidence="1" type="ORF">GBAR_LOCUS17458</name>
</gene>
<sequence length="96" mass="10806">RHLDVAFIYYLRFNPYGACAGSARYRVRAVTVTVTPQSFDCRVNSRVSPRVLPCRIAAPLSKVRQRDDACLGCLLQVAFSTRNAHFRRSRSSAFAP</sequence>
<dbReference type="AlphaFoldDB" id="A0AA35SLF6"/>
<protein>
    <submittedName>
        <fullName evidence="1">Uncharacterized protein</fullName>
    </submittedName>
</protein>
<comment type="caution">
    <text evidence="1">The sequence shown here is derived from an EMBL/GenBank/DDBJ whole genome shotgun (WGS) entry which is preliminary data.</text>
</comment>
<proteinExistence type="predicted"/>
<name>A0AA35SLF6_GEOBA</name>
<dbReference type="EMBL" id="CASHTH010002498">
    <property type="protein sequence ID" value="CAI8030771.1"/>
    <property type="molecule type" value="Genomic_DNA"/>
</dbReference>
<accession>A0AA35SLF6</accession>
<reference evidence="1" key="1">
    <citation type="submission" date="2023-03" db="EMBL/GenBank/DDBJ databases">
        <authorList>
            <person name="Steffen K."/>
            <person name="Cardenas P."/>
        </authorList>
    </citation>
    <scope>NUCLEOTIDE SEQUENCE</scope>
</reference>
<evidence type="ECO:0000313" key="2">
    <source>
        <dbReference type="Proteomes" id="UP001174909"/>
    </source>
</evidence>